<protein>
    <recommendedName>
        <fullName evidence="8">EamA domain-containing protein</fullName>
    </recommendedName>
</protein>
<feature type="domain" description="EamA" evidence="8">
    <location>
        <begin position="27"/>
        <end position="160"/>
    </location>
</feature>
<accession>A0A2K3E5I6</accession>
<evidence type="ECO:0000313" key="9">
    <source>
        <dbReference type="EMBL" id="PNW88059.1"/>
    </source>
</evidence>
<feature type="region of interest" description="Disordered" evidence="6">
    <location>
        <begin position="332"/>
        <end position="355"/>
    </location>
</feature>
<dbReference type="InterPro" id="IPR000620">
    <property type="entry name" value="EamA_dom"/>
</dbReference>
<keyword evidence="10" id="KW-1185">Reference proteome</keyword>
<feature type="domain" description="EamA" evidence="8">
    <location>
        <begin position="181"/>
        <end position="315"/>
    </location>
</feature>
<keyword evidence="4 7" id="KW-1133">Transmembrane helix</keyword>
<dbReference type="FunCoup" id="A0A2K3E5I6">
    <property type="interactions" value="680"/>
</dbReference>
<evidence type="ECO:0000256" key="1">
    <source>
        <dbReference type="ARBA" id="ARBA00004141"/>
    </source>
</evidence>
<feature type="compositionally biased region" description="Low complexity" evidence="6">
    <location>
        <begin position="437"/>
        <end position="449"/>
    </location>
</feature>
<dbReference type="EMBL" id="CM008962">
    <property type="protein sequence ID" value="PNW88059.1"/>
    <property type="molecule type" value="Genomic_DNA"/>
</dbReference>
<evidence type="ECO:0000256" key="4">
    <source>
        <dbReference type="ARBA" id="ARBA00022989"/>
    </source>
</evidence>
<feature type="transmembrane region" description="Helical" evidence="7">
    <location>
        <begin position="88"/>
        <end position="110"/>
    </location>
</feature>
<evidence type="ECO:0000256" key="7">
    <source>
        <dbReference type="SAM" id="Phobius"/>
    </source>
</evidence>
<dbReference type="InterPro" id="IPR037185">
    <property type="entry name" value="EmrE-like"/>
</dbReference>
<dbReference type="GO" id="GO:0016020">
    <property type="term" value="C:membrane"/>
    <property type="evidence" value="ECO:0000318"/>
    <property type="project" value="GO_Central"/>
</dbReference>
<dbReference type="Pfam" id="PF00892">
    <property type="entry name" value="EamA"/>
    <property type="match status" value="2"/>
</dbReference>
<dbReference type="GeneID" id="66051984"/>
<dbReference type="OrthoDB" id="306876at2759"/>
<reference evidence="9 10" key="1">
    <citation type="journal article" date="2007" name="Science">
        <title>The Chlamydomonas genome reveals the evolution of key animal and plant functions.</title>
        <authorList>
            <person name="Merchant S.S."/>
            <person name="Prochnik S.E."/>
            <person name="Vallon O."/>
            <person name="Harris E.H."/>
            <person name="Karpowicz S.J."/>
            <person name="Witman G.B."/>
            <person name="Terry A."/>
            <person name="Salamov A."/>
            <person name="Fritz-Laylin L.K."/>
            <person name="Marechal-Drouard L."/>
            <person name="Marshall W.F."/>
            <person name="Qu L.H."/>
            <person name="Nelson D.R."/>
            <person name="Sanderfoot A.A."/>
            <person name="Spalding M.H."/>
            <person name="Kapitonov V.V."/>
            <person name="Ren Q."/>
            <person name="Ferris P."/>
            <person name="Lindquist E."/>
            <person name="Shapiro H."/>
            <person name="Lucas S.M."/>
            <person name="Grimwood J."/>
            <person name="Schmutz J."/>
            <person name="Cardol P."/>
            <person name="Cerutti H."/>
            <person name="Chanfreau G."/>
            <person name="Chen C.L."/>
            <person name="Cognat V."/>
            <person name="Croft M.T."/>
            <person name="Dent R."/>
            <person name="Dutcher S."/>
            <person name="Fernandez E."/>
            <person name="Fukuzawa H."/>
            <person name="Gonzalez-Ballester D."/>
            <person name="Gonzalez-Halphen D."/>
            <person name="Hallmann A."/>
            <person name="Hanikenne M."/>
            <person name="Hippler M."/>
            <person name="Inwood W."/>
            <person name="Jabbari K."/>
            <person name="Kalanon M."/>
            <person name="Kuras R."/>
            <person name="Lefebvre P.A."/>
            <person name="Lemaire S.D."/>
            <person name="Lobanov A.V."/>
            <person name="Lohr M."/>
            <person name="Manuell A."/>
            <person name="Meier I."/>
            <person name="Mets L."/>
            <person name="Mittag M."/>
            <person name="Mittelmeier T."/>
            <person name="Moroney J.V."/>
            <person name="Moseley J."/>
            <person name="Napoli C."/>
            <person name="Nedelcu A.M."/>
            <person name="Niyogi K."/>
            <person name="Novoselov S.V."/>
            <person name="Paulsen I.T."/>
            <person name="Pazour G."/>
            <person name="Purton S."/>
            <person name="Ral J.P."/>
            <person name="Riano-Pachon D.M."/>
            <person name="Riekhof W."/>
            <person name="Rymarquis L."/>
            <person name="Schroda M."/>
            <person name="Stern D."/>
            <person name="Umen J."/>
            <person name="Willows R."/>
            <person name="Wilson N."/>
            <person name="Zimmer S.L."/>
            <person name="Allmer J."/>
            <person name="Balk J."/>
            <person name="Bisova K."/>
            <person name="Chen C.J."/>
            <person name="Elias M."/>
            <person name="Gendler K."/>
            <person name="Hauser C."/>
            <person name="Lamb M.R."/>
            <person name="Ledford H."/>
            <person name="Long J.C."/>
            <person name="Minagawa J."/>
            <person name="Page M.D."/>
            <person name="Pan J."/>
            <person name="Pootakham W."/>
            <person name="Roje S."/>
            <person name="Rose A."/>
            <person name="Stahlberg E."/>
            <person name="Terauchi A.M."/>
            <person name="Yang P."/>
            <person name="Ball S."/>
            <person name="Bowler C."/>
            <person name="Dieckmann C.L."/>
            <person name="Gladyshev V.N."/>
            <person name="Green P."/>
            <person name="Jorgensen R."/>
            <person name="Mayfield S."/>
            <person name="Mueller-Roeber B."/>
            <person name="Rajamani S."/>
            <person name="Sayre R.T."/>
            <person name="Brokstein P."/>
            <person name="Dubchak I."/>
            <person name="Goodstein D."/>
            <person name="Hornick L."/>
            <person name="Huang Y.W."/>
            <person name="Jhaveri J."/>
            <person name="Luo Y."/>
            <person name="Martinez D."/>
            <person name="Ngau W.C."/>
            <person name="Otillar B."/>
            <person name="Poliakov A."/>
            <person name="Porter A."/>
            <person name="Szajkowski L."/>
            <person name="Werner G."/>
            <person name="Zhou K."/>
            <person name="Grigoriev I.V."/>
            <person name="Rokhsar D.S."/>
            <person name="Grossman A.R."/>
        </authorList>
    </citation>
    <scope>NUCLEOTIDE SEQUENCE [LARGE SCALE GENOMIC DNA]</scope>
    <source>
        <strain evidence="10">CC-503</strain>
    </source>
</reference>
<dbReference type="PANTHER" id="PTHR22911:SF6">
    <property type="entry name" value="SOLUTE CARRIER FAMILY 35 MEMBER G1"/>
    <property type="match status" value="1"/>
</dbReference>
<dbReference type="KEGG" id="cre:CHLRE_01g012400v5"/>
<keyword evidence="3 7" id="KW-0812">Transmembrane</keyword>
<proteinExistence type="inferred from homology"/>
<gene>
    <name evidence="9" type="ORF">CHLRE_01g012400v5</name>
</gene>
<organism evidence="9 10">
    <name type="scientific">Chlamydomonas reinhardtii</name>
    <name type="common">Chlamydomonas smithii</name>
    <dbReference type="NCBI Taxonomy" id="3055"/>
    <lineage>
        <taxon>Eukaryota</taxon>
        <taxon>Viridiplantae</taxon>
        <taxon>Chlorophyta</taxon>
        <taxon>core chlorophytes</taxon>
        <taxon>Chlorophyceae</taxon>
        <taxon>CS clade</taxon>
        <taxon>Chlamydomonadales</taxon>
        <taxon>Chlamydomonadaceae</taxon>
        <taxon>Chlamydomonas</taxon>
    </lineage>
</organism>
<name>A0A2K3E5I6_CHLRE</name>
<evidence type="ECO:0000256" key="5">
    <source>
        <dbReference type="ARBA" id="ARBA00023136"/>
    </source>
</evidence>
<dbReference type="Proteomes" id="UP000006906">
    <property type="component" value="Chromosome 1"/>
</dbReference>
<dbReference type="RefSeq" id="XP_042928246.1">
    <property type="nucleotide sequence ID" value="XM_043058332.1"/>
</dbReference>
<evidence type="ECO:0000256" key="6">
    <source>
        <dbReference type="SAM" id="MobiDB-lite"/>
    </source>
</evidence>
<feature type="compositionally biased region" description="Basic residues" evidence="6">
    <location>
        <begin position="342"/>
        <end position="355"/>
    </location>
</feature>
<evidence type="ECO:0000313" key="10">
    <source>
        <dbReference type="Proteomes" id="UP000006906"/>
    </source>
</evidence>
<feature type="transmembrane region" description="Helical" evidence="7">
    <location>
        <begin position="214"/>
        <end position="232"/>
    </location>
</feature>
<dbReference type="SUPFAM" id="SSF103481">
    <property type="entry name" value="Multidrug resistance efflux transporter EmrE"/>
    <property type="match status" value="2"/>
</dbReference>
<feature type="transmembrane region" description="Helical" evidence="7">
    <location>
        <begin position="23"/>
        <end position="45"/>
    </location>
</feature>
<keyword evidence="5 7" id="KW-0472">Membrane</keyword>
<evidence type="ECO:0000259" key="8">
    <source>
        <dbReference type="Pfam" id="PF00892"/>
    </source>
</evidence>
<dbReference type="Gramene" id="PNW88059">
    <property type="protein sequence ID" value="PNW88059"/>
    <property type="gene ID" value="CHLRE_01g012400v5"/>
</dbReference>
<dbReference type="InParanoid" id="A0A2K3E5I6"/>
<feature type="transmembrane region" description="Helical" evidence="7">
    <location>
        <begin position="57"/>
        <end position="76"/>
    </location>
</feature>
<dbReference type="PANTHER" id="PTHR22911">
    <property type="entry name" value="ACYL-MALONYL CONDENSING ENZYME-RELATED"/>
    <property type="match status" value="1"/>
</dbReference>
<feature type="transmembrane region" description="Helical" evidence="7">
    <location>
        <begin position="180"/>
        <end position="202"/>
    </location>
</feature>
<comment type="subcellular location">
    <subcellularLocation>
        <location evidence="1">Membrane</location>
        <topology evidence="1">Multi-pass membrane protein</topology>
    </subcellularLocation>
</comment>
<evidence type="ECO:0000256" key="2">
    <source>
        <dbReference type="ARBA" id="ARBA00007635"/>
    </source>
</evidence>
<evidence type="ECO:0000256" key="3">
    <source>
        <dbReference type="ARBA" id="ARBA00022692"/>
    </source>
</evidence>
<feature type="region of interest" description="Disordered" evidence="6">
    <location>
        <begin position="428"/>
        <end position="473"/>
    </location>
</feature>
<comment type="similarity">
    <text evidence="2">Belongs to the drug/metabolite transporter (DMT) superfamily. Plant drug/metabolite exporter (P-DME) (TC 2.A.7.4) family.</text>
</comment>
<sequence length="491" mass="49415">MTTGELGAEVQKRNFLRAAFDGFWNNGALLIAVAAFLFSVTGLSVKLIGHDLPTFQIVLVPGLLCFVATSAVVAAYQPGPLASRSLYVSGMTLLRGLLGATAITCFYLAIELLPLQDAVTLFFCSPVLAALLELAVTGESHGWAGAAATTCTVCGVVLVSQPECLFRRGGHSMEDHGNSAAGVILATTAAAANAAAFVVVRMLKRSQNTVVLTWWYHGVVVTVAAVPLALGYPAPAVAPSARSGCLLGAVGATQFLGQLLLNRGFQLESATRGSAINVLQVLFSFLWDLAVLGDKPGLVSAAGSGLVAAGVLFVALTPVHHHPLAPAAETGAEAGLGAGGQGHRHGQHRHGHGHVRGRLHGEADVEAEAAPLLGAGGTAAVLASRRGGGGGGGGGGGLGLIREDGGVVESGRGGGALVASSLVHLQVEDGGSRDGRSGSSSGSGESTPGLPGGGASRERGRGGSGVEDGGWQLQQPLLVRVVGRLSMDTAT</sequence>
<dbReference type="AlphaFoldDB" id="A0A2K3E5I6"/>